<protein>
    <submittedName>
        <fullName evidence="1">Uncharacterized protein</fullName>
    </submittedName>
</protein>
<dbReference type="EMBL" id="BAABHF010000041">
    <property type="protein sequence ID" value="GAA4507413.1"/>
    <property type="molecule type" value="Genomic_DNA"/>
</dbReference>
<comment type="caution">
    <text evidence="1">The sequence shown here is derived from an EMBL/GenBank/DDBJ whole genome shotgun (WGS) entry which is preliminary data.</text>
</comment>
<sequence>MTAAWVAGTTRARSLVWRRAGGSGVARRAASSRTLEEALAALGSMPYRHDIRAGQSLDEAQHAVLATLLWHVRVLAGWLPGTGAAALRALAGWFEIANVDALLFGGPFFDLGAMATAWPRLRNAPDLRRALAASPWGDPGTDDTNAIRLGMRIRWARRVAAVSPDARPWAAGALALLAARERFSDGRPLPEPPVDLLGRETAGADDITEFGRRLPADAAWALNGTEMPGDLWVAETRWWARLERDGHALLADSRLDLGPVLGAVAVLAADARRVRAALELASRGGRPLEAFDAVVA</sequence>
<evidence type="ECO:0000313" key="1">
    <source>
        <dbReference type="EMBL" id="GAA4507413.1"/>
    </source>
</evidence>
<gene>
    <name evidence="1" type="ORF">GCM10023191_065760</name>
</gene>
<accession>A0ABP8QPF0</accession>
<name>A0ABP8QPF0_9ACTN</name>
<reference evidence="2" key="1">
    <citation type="journal article" date="2019" name="Int. J. Syst. Evol. Microbiol.">
        <title>The Global Catalogue of Microorganisms (GCM) 10K type strain sequencing project: providing services to taxonomists for standard genome sequencing and annotation.</title>
        <authorList>
            <consortium name="The Broad Institute Genomics Platform"/>
            <consortium name="The Broad Institute Genome Sequencing Center for Infectious Disease"/>
            <person name="Wu L."/>
            <person name="Ma J."/>
        </authorList>
    </citation>
    <scope>NUCLEOTIDE SEQUENCE [LARGE SCALE GENOMIC DNA]</scope>
    <source>
        <strain evidence="2">JCM 17933</strain>
    </source>
</reference>
<dbReference type="Proteomes" id="UP001500503">
    <property type="component" value="Unassembled WGS sequence"/>
</dbReference>
<organism evidence="1 2">
    <name type="scientific">Actinoallomurus oryzae</name>
    <dbReference type="NCBI Taxonomy" id="502180"/>
    <lineage>
        <taxon>Bacteria</taxon>
        <taxon>Bacillati</taxon>
        <taxon>Actinomycetota</taxon>
        <taxon>Actinomycetes</taxon>
        <taxon>Streptosporangiales</taxon>
        <taxon>Thermomonosporaceae</taxon>
        <taxon>Actinoallomurus</taxon>
    </lineage>
</organism>
<dbReference type="RefSeq" id="WP_345470476.1">
    <property type="nucleotide sequence ID" value="NZ_BAABHF010000041.1"/>
</dbReference>
<evidence type="ECO:0000313" key="2">
    <source>
        <dbReference type="Proteomes" id="UP001500503"/>
    </source>
</evidence>
<keyword evidence="2" id="KW-1185">Reference proteome</keyword>
<proteinExistence type="predicted"/>